<evidence type="ECO:0000313" key="3">
    <source>
        <dbReference type="Proteomes" id="UP000275078"/>
    </source>
</evidence>
<feature type="region of interest" description="Disordered" evidence="1">
    <location>
        <begin position="53"/>
        <end position="105"/>
    </location>
</feature>
<evidence type="ECO:0000256" key="1">
    <source>
        <dbReference type="SAM" id="MobiDB-lite"/>
    </source>
</evidence>
<evidence type="ECO:0000313" key="2">
    <source>
        <dbReference type="EMBL" id="RPA74657.1"/>
    </source>
</evidence>
<sequence>MNSSHRTSTNGDRFALVQRMQNGSLSLSPPTSLAFARTWYVCLVEHFPISRRQVSNTTSSTHREDPPGTFITVIDETKTLPFKRESERRHRRSISAPRATSTHQR</sequence>
<protein>
    <submittedName>
        <fullName evidence="2">Uncharacterized protein</fullName>
    </submittedName>
</protein>
<reference evidence="2 3" key="1">
    <citation type="journal article" date="2018" name="Nat. Ecol. Evol.">
        <title>Pezizomycetes genomes reveal the molecular basis of ectomycorrhizal truffle lifestyle.</title>
        <authorList>
            <person name="Murat C."/>
            <person name="Payen T."/>
            <person name="Noel B."/>
            <person name="Kuo A."/>
            <person name="Morin E."/>
            <person name="Chen J."/>
            <person name="Kohler A."/>
            <person name="Krizsan K."/>
            <person name="Balestrini R."/>
            <person name="Da Silva C."/>
            <person name="Montanini B."/>
            <person name="Hainaut M."/>
            <person name="Levati E."/>
            <person name="Barry K.W."/>
            <person name="Belfiori B."/>
            <person name="Cichocki N."/>
            <person name="Clum A."/>
            <person name="Dockter R.B."/>
            <person name="Fauchery L."/>
            <person name="Guy J."/>
            <person name="Iotti M."/>
            <person name="Le Tacon F."/>
            <person name="Lindquist E.A."/>
            <person name="Lipzen A."/>
            <person name="Malagnac F."/>
            <person name="Mello A."/>
            <person name="Molinier V."/>
            <person name="Miyauchi S."/>
            <person name="Poulain J."/>
            <person name="Riccioni C."/>
            <person name="Rubini A."/>
            <person name="Sitrit Y."/>
            <person name="Splivallo R."/>
            <person name="Traeger S."/>
            <person name="Wang M."/>
            <person name="Zifcakova L."/>
            <person name="Wipf D."/>
            <person name="Zambonelli A."/>
            <person name="Paolocci F."/>
            <person name="Nowrousian M."/>
            <person name="Ottonello S."/>
            <person name="Baldrian P."/>
            <person name="Spatafora J.W."/>
            <person name="Henrissat B."/>
            <person name="Nagy L.G."/>
            <person name="Aury J.M."/>
            <person name="Wincker P."/>
            <person name="Grigoriev I.V."/>
            <person name="Bonfante P."/>
            <person name="Martin F.M."/>
        </authorList>
    </citation>
    <scope>NUCLEOTIDE SEQUENCE [LARGE SCALE GENOMIC DNA]</scope>
    <source>
        <strain evidence="2 3">RN42</strain>
    </source>
</reference>
<dbReference type="EMBL" id="ML119784">
    <property type="protein sequence ID" value="RPA74657.1"/>
    <property type="molecule type" value="Genomic_DNA"/>
</dbReference>
<name>A0A3N4HN18_ASCIM</name>
<accession>A0A3N4HN18</accession>
<dbReference type="Proteomes" id="UP000275078">
    <property type="component" value="Unassembled WGS sequence"/>
</dbReference>
<feature type="compositionally biased region" description="Basic and acidic residues" evidence="1">
    <location>
        <begin position="75"/>
        <end position="88"/>
    </location>
</feature>
<keyword evidence="3" id="KW-1185">Reference proteome</keyword>
<gene>
    <name evidence="2" type="ORF">BJ508DRAFT_33324</name>
</gene>
<proteinExistence type="predicted"/>
<organism evidence="2 3">
    <name type="scientific">Ascobolus immersus RN42</name>
    <dbReference type="NCBI Taxonomy" id="1160509"/>
    <lineage>
        <taxon>Eukaryota</taxon>
        <taxon>Fungi</taxon>
        <taxon>Dikarya</taxon>
        <taxon>Ascomycota</taxon>
        <taxon>Pezizomycotina</taxon>
        <taxon>Pezizomycetes</taxon>
        <taxon>Pezizales</taxon>
        <taxon>Ascobolaceae</taxon>
        <taxon>Ascobolus</taxon>
    </lineage>
</organism>
<dbReference type="AlphaFoldDB" id="A0A3N4HN18"/>